<reference evidence="6" key="3">
    <citation type="submission" date="2025-09" db="UniProtKB">
        <authorList>
            <consortium name="Ensembl"/>
        </authorList>
    </citation>
    <scope>IDENTIFICATION</scope>
</reference>
<dbReference type="InParanoid" id="H2YBH7"/>
<sequence length="168" mass="19165">MLSATKCSQVWALPVFTDKFCEDFVEEVKHFEGSKCEKGRPNTMNNYGILLNELGFDETFFNEFREDYITPITSILYPQWGGGGLDSHKVFTVKYKYGEDLDLAYHYDNAEVTLNICLGEDFTGGELYFGGMRTEAIDLLQTKPVLHRKGYGIFHRGQHLHGAMKIGE</sequence>
<evidence type="ECO:0000313" key="6">
    <source>
        <dbReference type="Ensembl" id="ENSCSAVP00000002675.1"/>
    </source>
</evidence>
<dbReference type="GO" id="GO:0031418">
    <property type="term" value="F:L-ascorbic acid binding"/>
    <property type="evidence" value="ECO:0007669"/>
    <property type="project" value="UniProtKB-KW"/>
</dbReference>
<comment type="cofactor">
    <cofactor evidence="1">
        <name>L-ascorbate</name>
        <dbReference type="ChEBI" id="CHEBI:38290"/>
    </cofactor>
</comment>
<keyword evidence="2" id="KW-0847">Vitamin C</keyword>
<feature type="domain" description="Prolyl 4-hydroxylase alpha subunit" evidence="5">
    <location>
        <begin position="8"/>
        <end position="167"/>
    </location>
</feature>
<evidence type="ECO:0000256" key="1">
    <source>
        <dbReference type="ARBA" id="ARBA00001961"/>
    </source>
</evidence>
<reference evidence="6" key="2">
    <citation type="submission" date="2025-08" db="UniProtKB">
        <authorList>
            <consortium name="Ensembl"/>
        </authorList>
    </citation>
    <scope>IDENTIFICATION</scope>
</reference>
<dbReference type="GO" id="GO:0051213">
    <property type="term" value="F:dioxygenase activity"/>
    <property type="evidence" value="ECO:0007669"/>
    <property type="project" value="UniProtKB-KW"/>
</dbReference>
<proteinExistence type="predicted"/>
<dbReference type="GO" id="GO:0005506">
    <property type="term" value="F:iron ion binding"/>
    <property type="evidence" value="ECO:0007669"/>
    <property type="project" value="InterPro"/>
</dbReference>
<dbReference type="Proteomes" id="UP000007875">
    <property type="component" value="Unassembled WGS sequence"/>
</dbReference>
<reference evidence="7" key="1">
    <citation type="submission" date="2003-08" db="EMBL/GenBank/DDBJ databases">
        <authorList>
            <person name="Birren B."/>
            <person name="Nusbaum C."/>
            <person name="Abebe A."/>
            <person name="Abouelleil A."/>
            <person name="Adekoya E."/>
            <person name="Ait-zahra M."/>
            <person name="Allen N."/>
            <person name="Allen T."/>
            <person name="An P."/>
            <person name="Anderson M."/>
            <person name="Anderson S."/>
            <person name="Arachchi H."/>
            <person name="Armbruster J."/>
            <person name="Bachantsang P."/>
            <person name="Baldwin J."/>
            <person name="Barry A."/>
            <person name="Bayul T."/>
            <person name="Blitshsteyn B."/>
            <person name="Bloom T."/>
            <person name="Blye J."/>
            <person name="Boguslavskiy L."/>
            <person name="Borowsky M."/>
            <person name="Boukhgalter B."/>
            <person name="Brunache A."/>
            <person name="Butler J."/>
            <person name="Calixte N."/>
            <person name="Calvo S."/>
            <person name="Camarata J."/>
            <person name="Campo K."/>
            <person name="Chang J."/>
            <person name="Cheshatsang Y."/>
            <person name="Citroen M."/>
            <person name="Collymore A."/>
            <person name="Considine T."/>
            <person name="Cook A."/>
            <person name="Cooke P."/>
            <person name="Corum B."/>
            <person name="Cuomo C."/>
            <person name="David R."/>
            <person name="Dawoe T."/>
            <person name="Degray S."/>
            <person name="Dodge S."/>
            <person name="Dooley K."/>
            <person name="Dorje P."/>
            <person name="Dorjee K."/>
            <person name="Dorris L."/>
            <person name="Duffey N."/>
            <person name="Dupes A."/>
            <person name="Elkins T."/>
            <person name="Engels R."/>
            <person name="Erickson J."/>
            <person name="Farina A."/>
            <person name="Faro S."/>
            <person name="Ferreira P."/>
            <person name="Fischer H."/>
            <person name="Fitzgerald M."/>
            <person name="Foley K."/>
            <person name="Gage D."/>
            <person name="Galagan J."/>
            <person name="Gearin G."/>
            <person name="Gnerre S."/>
            <person name="Gnirke A."/>
            <person name="Goyette A."/>
            <person name="Graham J."/>
            <person name="Grandbois E."/>
            <person name="Gyaltsen K."/>
            <person name="Hafez N."/>
            <person name="Hagopian D."/>
            <person name="Hagos B."/>
            <person name="Hall J."/>
            <person name="Hatcher B."/>
            <person name="Heller A."/>
            <person name="Higgins H."/>
            <person name="Honan T."/>
            <person name="Horn A."/>
            <person name="Houde N."/>
            <person name="Hughes L."/>
            <person name="Hulme W."/>
            <person name="Husby E."/>
            <person name="Iliev I."/>
            <person name="Jaffe D."/>
            <person name="Jones C."/>
            <person name="Kamal M."/>
            <person name="Kamat A."/>
            <person name="Kamvysselis M."/>
            <person name="Karlsson E."/>
            <person name="Kells C."/>
            <person name="Kieu A."/>
            <person name="Kisner P."/>
            <person name="Kodira C."/>
            <person name="Kulbokas E."/>
            <person name="Labutti K."/>
            <person name="Lama D."/>
            <person name="Landers T."/>
            <person name="Leger J."/>
            <person name="Levine S."/>
            <person name="Lewis D."/>
            <person name="Lewis T."/>
            <person name="Lindblad-toh K."/>
            <person name="Liu X."/>
            <person name="Lokyitsang T."/>
            <person name="Lokyitsang Y."/>
            <person name="Lucien O."/>
            <person name="Lui A."/>
            <person name="Ma L.J."/>
            <person name="Mabbitt R."/>
            <person name="Macdonald J."/>
            <person name="Maclean C."/>
            <person name="Major J."/>
            <person name="Manning J."/>
            <person name="Marabella R."/>
            <person name="Maru K."/>
            <person name="Matthews C."/>
            <person name="Mauceli E."/>
            <person name="Mccarthy M."/>
            <person name="Mcdonough S."/>
            <person name="Mcghee T."/>
            <person name="Meldrim J."/>
            <person name="Meneus L."/>
            <person name="Mesirov J."/>
            <person name="Mihalev A."/>
            <person name="Mihova T."/>
            <person name="Mikkelsen T."/>
            <person name="Mlenga V."/>
            <person name="Moru K."/>
            <person name="Mozes J."/>
            <person name="Mulrain L."/>
            <person name="Munson G."/>
            <person name="Naylor J."/>
            <person name="Newes C."/>
            <person name="Nguyen C."/>
            <person name="Nguyen N."/>
            <person name="Nguyen T."/>
            <person name="Nicol R."/>
            <person name="Nielsen C."/>
            <person name="Nizzari M."/>
            <person name="Norbu C."/>
            <person name="Norbu N."/>
            <person name="O'donnell P."/>
            <person name="Okoawo O."/>
            <person name="O'leary S."/>
            <person name="Omotosho B."/>
            <person name="O'neill K."/>
            <person name="Osman S."/>
            <person name="Parker S."/>
            <person name="Perrin D."/>
            <person name="Phunkhang P."/>
            <person name="Piqani B."/>
            <person name="Purcell S."/>
            <person name="Rachupka T."/>
            <person name="Ramasamy U."/>
            <person name="Rameau R."/>
            <person name="Ray V."/>
            <person name="Raymond C."/>
            <person name="Retta R."/>
            <person name="Richardson S."/>
            <person name="Rise C."/>
            <person name="Rodriguez J."/>
            <person name="Rogers J."/>
            <person name="Rogov P."/>
            <person name="Rutman M."/>
            <person name="Schupbach R."/>
            <person name="Seaman C."/>
            <person name="Settipalli S."/>
            <person name="Sharpe T."/>
            <person name="Sheridan J."/>
            <person name="Sherpa N."/>
            <person name="Shi J."/>
            <person name="Smirnov S."/>
            <person name="Smith C."/>
            <person name="Sougnez C."/>
            <person name="Spencer B."/>
            <person name="Stalker J."/>
            <person name="Stange-thomann N."/>
            <person name="Stavropoulos S."/>
            <person name="Stetson K."/>
            <person name="Stone C."/>
            <person name="Stone S."/>
            <person name="Stubbs M."/>
            <person name="Talamas J."/>
            <person name="Tchuinga P."/>
            <person name="Tenzing P."/>
            <person name="Tesfaye S."/>
            <person name="Theodore J."/>
            <person name="Thoulutsang Y."/>
            <person name="Topham K."/>
            <person name="Towey S."/>
            <person name="Tsamla T."/>
            <person name="Tsomo N."/>
            <person name="Vallee D."/>
            <person name="Vassiliev H."/>
            <person name="Venkataraman V."/>
            <person name="Vinson J."/>
            <person name="Vo A."/>
            <person name="Wade C."/>
            <person name="Wang S."/>
            <person name="Wangchuk T."/>
            <person name="Wangdi T."/>
            <person name="Whittaker C."/>
            <person name="Wilkinson J."/>
            <person name="Wu Y."/>
            <person name="Wyman D."/>
            <person name="Yadav S."/>
            <person name="Yang S."/>
            <person name="Yang X."/>
            <person name="Yeager S."/>
            <person name="Yee E."/>
            <person name="Young G."/>
            <person name="Zainoun J."/>
            <person name="Zembeck L."/>
            <person name="Zimmer A."/>
            <person name="Zody M."/>
            <person name="Lander E."/>
        </authorList>
    </citation>
    <scope>NUCLEOTIDE SEQUENCE [LARGE SCALE GENOMIC DNA]</scope>
</reference>
<evidence type="ECO:0000256" key="2">
    <source>
        <dbReference type="ARBA" id="ARBA00022896"/>
    </source>
</evidence>
<dbReference type="GeneTree" id="ENSGT00940000153974"/>
<dbReference type="Ensembl" id="ENSCSAVT00000002717.1">
    <property type="protein sequence ID" value="ENSCSAVP00000002675.1"/>
    <property type="gene ID" value="ENSCSAVG00000001581.1"/>
</dbReference>
<evidence type="ECO:0000259" key="5">
    <source>
        <dbReference type="SMART" id="SM00702"/>
    </source>
</evidence>
<dbReference type="AlphaFoldDB" id="H2YBH7"/>
<keyword evidence="7" id="KW-1185">Reference proteome</keyword>
<keyword evidence="3" id="KW-0223">Dioxygenase</keyword>
<evidence type="ECO:0000256" key="4">
    <source>
        <dbReference type="ARBA" id="ARBA00023002"/>
    </source>
</evidence>
<dbReference type="HOGENOM" id="CLU_1521288_0_0_1"/>
<dbReference type="Pfam" id="PF25238">
    <property type="entry name" value="OGFOD2-like"/>
    <property type="match status" value="1"/>
</dbReference>
<dbReference type="eggNOG" id="KOG1971">
    <property type="taxonomic scope" value="Eukaryota"/>
</dbReference>
<evidence type="ECO:0000313" key="7">
    <source>
        <dbReference type="Proteomes" id="UP000007875"/>
    </source>
</evidence>
<keyword evidence="4" id="KW-0560">Oxidoreductase</keyword>
<protein>
    <recommendedName>
        <fullName evidence="5">Prolyl 4-hydroxylase alpha subunit domain-containing protein</fullName>
    </recommendedName>
</protein>
<dbReference type="PANTHER" id="PTHR24014">
    <property type="entry name" value="2-OXOGLUTARATE AND IRON-DEPENDENT OXYGENASE DOMAIN-CONTAINING PROTEIN 2"/>
    <property type="match status" value="1"/>
</dbReference>
<dbReference type="STRING" id="51511.ENSCSAVP00000002675"/>
<dbReference type="InterPro" id="IPR006620">
    <property type="entry name" value="Pro_4_hyd_alph"/>
</dbReference>
<evidence type="ECO:0000256" key="3">
    <source>
        <dbReference type="ARBA" id="ARBA00022964"/>
    </source>
</evidence>
<organism evidence="6 7">
    <name type="scientific">Ciona savignyi</name>
    <name type="common">Pacific transparent sea squirt</name>
    <dbReference type="NCBI Taxonomy" id="51511"/>
    <lineage>
        <taxon>Eukaryota</taxon>
        <taxon>Metazoa</taxon>
        <taxon>Chordata</taxon>
        <taxon>Tunicata</taxon>
        <taxon>Ascidiacea</taxon>
        <taxon>Phlebobranchia</taxon>
        <taxon>Cionidae</taxon>
        <taxon>Ciona</taxon>
    </lineage>
</organism>
<dbReference type="PANTHER" id="PTHR24014:SF4">
    <property type="entry name" value="2-OXOGLUTARATE AND IRON-DEPENDENT OXYGENASE DOMAIN-CONTAINING PROTEIN 2"/>
    <property type="match status" value="1"/>
</dbReference>
<accession>H2YBH7</accession>
<name>H2YBH7_CIOSA</name>
<dbReference type="GO" id="GO:0016705">
    <property type="term" value="F:oxidoreductase activity, acting on paired donors, with incorporation or reduction of molecular oxygen"/>
    <property type="evidence" value="ECO:0007669"/>
    <property type="project" value="InterPro"/>
</dbReference>
<dbReference type="SMART" id="SM00702">
    <property type="entry name" value="P4Hc"/>
    <property type="match status" value="1"/>
</dbReference>